<evidence type="ECO:0000256" key="4">
    <source>
        <dbReference type="ARBA" id="ARBA00022801"/>
    </source>
</evidence>
<dbReference type="OrthoDB" id="9782200at2"/>
<dbReference type="GO" id="GO:0018738">
    <property type="term" value="F:S-formylglutathione hydrolase activity"/>
    <property type="evidence" value="ECO:0007669"/>
    <property type="project" value="UniProtKB-EC"/>
</dbReference>
<dbReference type="GO" id="GO:0052689">
    <property type="term" value="F:carboxylic ester hydrolase activity"/>
    <property type="evidence" value="ECO:0007669"/>
    <property type="project" value="UniProtKB-KW"/>
</dbReference>
<keyword evidence="7" id="KW-1185">Reference proteome</keyword>
<dbReference type="PANTHER" id="PTHR10061">
    <property type="entry name" value="S-FORMYLGLUTATHIONE HYDROLASE"/>
    <property type="match status" value="1"/>
</dbReference>
<evidence type="ECO:0000313" key="7">
    <source>
        <dbReference type="Proteomes" id="UP000254575"/>
    </source>
</evidence>
<dbReference type="AlphaFoldDB" id="A0A380N1F9"/>
<dbReference type="EC" id="3.1.2.12" evidence="2"/>
<accession>A0A380N1F9</accession>
<evidence type="ECO:0000256" key="3">
    <source>
        <dbReference type="ARBA" id="ARBA00022487"/>
    </source>
</evidence>
<sequence>MDNQMKFLESHVSFKGEQRLYRYYSNVLERQLDLQIYVPVAQLKEKSCVVLYYLPSLSSDAELLASQSDYQRYANRYDLMVVIPDIFSAYRGNRQQKLMQYWAEREKIAQFIIEELPALMAEHFYIYDVQGGMGYDFGGTVMLNLGLAYPEHFRGVSALAPWIGFWGTDWGKANVEALGIDASIDPAMAFVQGDAAENCPPIWIDQGTEDPYLGAQIQPDRIQQAFGDHKNSENLWYRFHKKYDHSFYFVHSQIRQHFVFHSVFEHID</sequence>
<dbReference type="EMBL" id="UHIA01000004">
    <property type="protein sequence ID" value="SUO97597.1"/>
    <property type="molecule type" value="Genomic_DNA"/>
</dbReference>
<organism evidence="6 7">
    <name type="scientific">Suttonella indologenes</name>
    <dbReference type="NCBI Taxonomy" id="13276"/>
    <lineage>
        <taxon>Bacteria</taxon>
        <taxon>Pseudomonadati</taxon>
        <taxon>Pseudomonadota</taxon>
        <taxon>Gammaproteobacteria</taxon>
        <taxon>Cardiobacteriales</taxon>
        <taxon>Cardiobacteriaceae</taxon>
        <taxon>Suttonella</taxon>
    </lineage>
</organism>
<gene>
    <name evidence="6" type="primary">frmB</name>
    <name evidence="6" type="ORF">NCTC10717_01531</name>
</gene>
<keyword evidence="3" id="KW-0719">Serine esterase</keyword>
<dbReference type="Gene3D" id="3.40.50.1820">
    <property type="entry name" value="alpha/beta hydrolase"/>
    <property type="match status" value="1"/>
</dbReference>
<dbReference type="InterPro" id="IPR014186">
    <property type="entry name" value="S-formylglutathione_hydrol"/>
</dbReference>
<proteinExistence type="inferred from homology"/>
<name>A0A380N1F9_9GAMM</name>
<comment type="similarity">
    <text evidence="1">Belongs to the esterase D family.</text>
</comment>
<dbReference type="SUPFAM" id="SSF53474">
    <property type="entry name" value="alpha/beta-Hydrolases"/>
    <property type="match status" value="1"/>
</dbReference>
<dbReference type="PANTHER" id="PTHR10061:SF0">
    <property type="entry name" value="S-FORMYLGLUTATHIONE HYDROLASE"/>
    <property type="match status" value="1"/>
</dbReference>
<evidence type="ECO:0000256" key="2">
    <source>
        <dbReference type="ARBA" id="ARBA00012479"/>
    </source>
</evidence>
<dbReference type="Proteomes" id="UP000254575">
    <property type="component" value="Unassembled WGS sequence"/>
</dbReference>
<evidence type="ECO:0000313" key="6">
    <source>
        <dbReference type="EMBL" id="SUO97597.1"/>
    </source>
</evidence>
<dbReference type="GO" id="GO:0005829">
    <property type="term" value="C:cytosol"/>
    <property type="evidence" value="ECO:0007669"/>
    <property type="project" value="TreeGrafter"/>
</dbReference>
<evidence type="ECO:0000256" key="5">
    <source>
        <dbReference type="ARBA" id="ARBA00047590"/>
    </source>
</evidence>
<dbReference type="Pfam" id="PF00756">
    <property type="entry name" value="Esterase"/>
    <property type="match status" value="1"/>
</dbReference>
<reference evidence="6 7" key="1">
    <citation type="submission" date="2018-06" db="EMBL/GenBank/DDBJ databases">
        <authorList>
            <consortium name="Pathogen Informatics"/>
            <person name="Doyle S."/>
        </authorList>
    </citation>
    <scope>NUCLEOTIDE SEQUENCE [LARGE SCALE GENOMIC DNA]</scope>
    <source>
        <strain evidence="6 7">NCTC10717</strain>
    </source>
</reference>
<dbReference type="GO" id="GO:0046294">
    <property type="term" value="P:formaldehyde catabolic process"/>
    <property type="evidence" value="ECO:0007669"/>
    <property type="project" value="InterPro"/>
</dbReference>
<keyword evidence="4 6" id="KW-0378">Hydrolase</keyword>
<comment type="catalytic activity">
    <reaction evidence="5">
        <text>S-formylglutathione + H2O = formate + glutathione + H(+)</text>
        <dbReference type="Rhea" id="RHEA:14961"/>
        <dbReference type="ChEBI" id="CHEBI:15377"/>
        <dbReference type="ChEBI" id="CHEBI:15378"/>
        <dbReference type="ChEBI" id="CHEBI:15740"/>
        <dbReference type="ChEBI" id="CHEBI:57688"/>
        <dbReference type="ChEBI" id="CHEBI:57925"/>
        <dbReference type="EC" id="3.1.2.12"/>
    </reaction>
</comment>
<evidence type="ECO:0000256" key="1">
    <source>
        <dbReference type="ARBA" id="ARBA00005622"/>
    </source>
</evidence>
<protein>
    <recommendedName>
        <fullName evidence="2">S-formylglutathione hydrolase</fullName>
        <ecNumber evidence="2">3.1.2.12</ecNumber>
    </recommendedName>
</protein>
<dbReference type="InterPro" id="IPR000801">
    <property type="entry name" value="Esterase-like"/>
</dbReference>
<dbReference type="InterPro" id="IPR029058">
    <property type="entry name" value="AB_hydrolase_fold"/>
</dbReference>